<dbReference type="InterPro" id="IPR022385">
    <property type="entry name" value="Rhs_assc_core"/>
</dbReference>
<protein>
    <submittedName>
        <fullName evidence="3">YD repeat protein</fullName>
    </submittedName>
</protein>
<dbReference type="PRINTS" id="PR00394">
    <property type="entry name" value="RHSPROTEIN"/>
</dbReference>
<evidence type="ECO:0000259" key="2">
    <source>
        <dbReference type="Pfam" id="PF25023"/>
    </source>
</evidence>
<reference evidence="3" key="2">
    <citation type="journal article" date="2014" name="ISME J.">
        <title>Microbial stratification in low pH oxic and suboxic macroscopic growths along an acid mine drainage.</title>
        <authorList>
            <person name="Mendez-Garcia C."/>
            <person name="Mesa V."/>
            <person name="Sprenger R.R."/>
            <person name="Richter M."/>
            <person name="Diez M.S."/>
            <person name="Solano J."/>
            <person name="Bargiela R."/>
            <person name="Golyshina O.V."/>
            <person name="Manteca A."/>
            <person name="Ramos J.L."/>
            <person name="Gallego J.R."/>
            <person name="Llorente I."/>
            <person name="Martins Dos Santos V.A."/>
            <person name="Jensen O.N."/>
            <person name="Pelaez A.I."/>
            <person name="Sanchez J."/>
            <person name="Ferrer M."/>
        </authorList>
    </citation>
    <scope>NUCLEOTIDE SEQUENCE</scope>
</reference>
<dbReference type="InterPro" id="IPR050708">
    <property type="entry name" value="T6SS_VgrG/RHS"/>
</dbReference>
<gene>
    <name evidence="3" type="ORF">B2A_11704</name>
</gene>
<dbReference type="PANTHER" id="PTHR32305">
    <property type="match status" value="1"/>
</dbReference>
<sequence>MFYDGDRIAAEYDASGTLVQCYVYGGNGNDPILRYEGAGFGASNRQYLLANQQGFIDVTDSNGNALAVNQYHPYGLGSSLNEGRFQFTGQAYIPEVGLYYYKARMYNPSLGRFMQTDPIGYTSDLDLYAYVGNDPIDGADPSGLCDQVKGNCPPPPVANPKVGHFTLRQLGRVLTNEIGVLHTRKDGESLSKGANAIANSLLD</sequence>
<proteinExistence type="predicted"/>
<dbReference type="Pfam" id="PF25023">
    <property type="entry name" value="TEN_YD-shell"/>
    <property type="match status" value="1"/>
</dbReference>
<dbReference type="NCBIfam" id="TIGR03696">
    <property type="entry name" value="Rhs_assc_core"/>
    <property type="match status" value="1"/>
</dbReference>
<dbReference type="Gene3D" id="2.180.10.10">
    <property type="entry name" value="RHS repeat-associated core"/>
    <property type="match status" value="1"/>
</dbReference>
<dbReference type="PANTHER" id="PTHR32305:SF15">
    <property type="entry name" value="PROTEIN RHSA-RELATED"/>
    <property type="match status" value="1"/>
</dbReference>
<dbReference type="EMBL" id="AUZZ01008456">
    <property type="protein sequence ID" value="EQD37931.1"/>
    <property type="molecule type" value="Genomic_DNA"/>
</dbReference>
<feature type="non-terminal residue" evidence="3">
    <location>
        <position position="203"/>
    </location>
</feature>
<evidence type="ECO:0000313" key="3">
    <source>
        <dbReference type="EMBL" id="EQD37931.1"/>
    </source>
</evidence>
<feature type="domain" description="Teneurin-like YD-shell" evidence="2">
    <location>
        <begin position="7"/>
        <end position="136"/>
    </location>
</feature>
<comment type="caution">
    <text evidence="3">The sequence shown here is derived from an EMBL/GenBank/DDBJ whole genome shotgun (WGS) entry which is preliminary data.</text>
</comment>
<organism evidence="3">
    <name type="scientific">mine drainage metagenome</name>
    <dbReference type="NCBI Taxonomy" id="410659"/>
    <lineage>
        <taxon>unclassified sequences</taxon>
        <taxon>metagenomes</taxon>
        <taxon>ecological metagenomes</taxon>
    </lineage>
</organism>
<dbReference type="InterPro" id="IPR056823">
    <property type="entry name" value="TEN-like_YD-shell"/>
</dbReference>
<evidence type="ECO:0000256" key="1">
    <source>
        <dbReference type="ARBA" id="ARBA00022737"/>
    </source>
</evidence>
<dbReference type="AlphaFoldDB" id="T0YQW0"/>
<name>T0YQW0_9ZZZZ</name>
<reference evidence="3" key="1">
    <citation type="submission" date="2013-08" db="EMBL/GenBank/DDBJ databases">
        <authorList>
            <person name="Mendez C."/>
            <person name="Richter M."/>
            <person name="Ferrer M."/>
            <person name="Sanchez J."/>
        </authorList>
    </citation>
    <scope>NUCLEOTIDE SEQUENCE</scope>
</reference>
<keyword evidence="1" id="KW-0677">Repeat</keyword>
<accession>T0YQW0</accession>